<dbReference type="SUPFAM" id="SSF52833">
    <property type="entry name" value="Thioredoxin-like"/>
    <property type="match status" value="1"/>
</dbReference>
<evidence type="ECO:0000256" key="1">
    <source>
        <dbReference type="ARBA" id="ARBA00004389"/>
    </source>
</evidence>
<dbReference type="PANTHER" id="PTHR46107">
    <property type="entry name" value="DUMPY: SHORTER THAN WILD-TYPE"/>
    <property type="match status" value="1"/>
</dbReference>
<keyword evidence="2" id="KW-0813">Transport</keyword>
<evidence type="ECO:0000259" key="11">
    <source>
        <dbReference type="PROSITE" id="PS51352"/>
    </source>
</evidence>
<sequence>MRSPNGILFLVVLAFLLIFARAIAQQDVPQPNFVTDLTDATFDEKVGAGGEWLVELRRVLISSSDLPKNQSYPIAFLQRKSYAPWCGACKRFGPLYNSAAFAMKQYDRQIWVAKVNIDDNPALMARFVVTALPSFFHIKDRKVREVVFDRESAQGVLDLLQKSQWKDVKVWDGAVSPFSILGRTLGWIGATAVSIINHGNDIMRWFMYAVVAWFVGGIALLFFRPSSQDQDVVEAPVVVPTEKVDKTGKKGKKGKKAE</sequence>
<dbReference type="GO" id="GO:0015036">
    <property type="term" value="F:disulfide oxidoreductase activity"/>
    <property type="evidence" value="ECO:0007669"/>
    <property type="project" value="TreeGrafter"/>
</dbReference>
<keyword evidence="8" id="KW-0676">Redox-active center</keyword>
<feature type="chain" id="PRO_5019142364" description="Thioredoxin domain-containing protein" evidence="10">
    <location>
        <begin position="25"/>
        <end position="258"/>
    </location>
</feature>
<feature type="domain" description="Thioredoxin" evidence="11">
    <location>
        <begin position="24"/>
        <end position="165"/>
    </location>
</feature>
<keyword evidence="7" id="KW-1015">Disulfide bond</keyword>
<dbReference type="InterPro" id="IPR013766">
    <property type="entry name" value="Thioredoxin_domain"/>
</dbReference>
<comment type="caution">
    <text evidence="12">The sequence shown here is derived from an EMBL/GenBank/DDBJ whole genome shotgun (WGS) entry which is preliminary data.</text>
</comment>
<keyword evidence="9" id="KW-0812">Transmembrane</keyword>
<accession>A0A433QYB7</accession>
<evidence type="ECO:0000313" key="13">
    <source>
        <dbReference type="Proteomes" id="UP000274822"/>
    </source>
</evidence>
<keyword evidence="13" id="KW-1185">Reference proteome</keyword>
<dbReference type="PANTHER" id="PTHR46107:SF3">
    <property type="entry name" value="THIOREDOXIN DOMAIN-CONTAINING PROTEIN"/>
    <property type="match status" value="1"/>
</dbReference>
<keyword evidence="4" id="KW-0256">Endoplasmic reticulum</keyword>
<evidence type="ECO:0000256" key="3">
    <source>
        <dbReference type="ARBA" id="ARBA00022729"/>
    </source>
</evidence>
<evidence type="ECO:0000256" key="7">
    <source>
        <dbReference type="ARBA" id="ARBA00023157"/>
    </source>
</evidence>
<evidence type="ECO:0000256" key="10">
    <source>
        <dbReference type="SAM" id="SignalP"/>
    </source>
</evidence>
<evidence type="ECO:0000256" key="6">
    <source>
        <dbReference type="ARBA" id="ARBA00022989"/>
    </source>
</evidence>
<evidence type="ECO:0000256" key="4">
    <source>
        <dbReference type="ARBA" id="ARBA00022824"/>
    </source>
</evidence>
<comment type="subcellular location">
    <subcellularLocation>
        <location evidence="1">Endoplasmic reticulum membrane</location>
        <topology evidence="1">Single-pass membrane protein</topology>
    </subcellularLocation>
</comment>
<dbReference type="PROSITE" id="PS51352">
    <property type="entry name" value="THIOREDOXIN_2"/>
    <property type="match status" value="1"/>
</dbReference>
<dbReference type="Gene3D" id="3.40.30.10">
    <property type="entry name" value="Glutaredoxin"/>
    <property type="match status" value="1"/>
</dbReference>
<dbReference type="GO" id="GO:0005789">
    <property type="term" value="C:endoplasmic reticulum membrane"/>
    <property type="evidence" value="ECO:0007669"/>
    <property type="project" value="UniProtKB-SubCell"/>
</dbReference>
<evidence type="ECO:0000256" key="8">
    <source>
        <dbReference type="ARBA" id="ARBA00023284"/>
    </source>
</evidence>
<evidence type="ECO:0000256" key="2">
    <source>
        <dbReference type="ARBA" id="ARBA00022448"/>
    </source>
</evidence>
<dbReference type="EMBL" id="RBNJ01000328">
    <property type="protein sequence ID" value="RUS34800.1"/>
    <property type="molecule type" value="Genomic_DNA"/>
</dbReference>
<feature type="transmembrane region" description="Helical" evidence="9">
    <location>
        <begin position="205"/>
        <end position="223"/>
    </location>
</feature>
<keyword evidence="9" id="KW-0472">Membrane</keyword>
<keyword evidence="6 9" id="KW-1133">Transmembrane helix</keyword>
<dbReference type="Proteomes" id="UP000274822">
    <property type="component" value="Unassembled WGS sequence"/>
</dbReference>
<organism evidence="12 13">
    <name type="scientific">Jimgerdemannia flammicorona</name>
    <dbReference type="NCBI Taxonomy" id="994334"/>
    <lineage>
        <taxon>Eukaryota</taxon>
        <taxon>Fungi</taxon>
        <taxon>Fungi incertae sedis</taxon>
        <taxon>Mucoromycota</taxon>
        <taxon>Mucoromycotina</taxon>
        <taxon>Endogonomycetes</taxon>
        <taxon>Endogonales</taxon>
        <taxon>Endogonaceae</taxon>
        <taxon>Jimgerdemannia</taxon>
    </lineage>
</organism>
<dbReference type="AlphaFoldDB" id="A0A433QYB7"/>
<name>A0A433QYB7_9FUNG</name>
<evidence type="ECO:0000313" key="12">
    <source>
        <dbReference type="EMBL" id="RUS34800.1"/>
    </source>
</evidence>
<evidence type="ECO:0000256" key="5">
    <source>
        <dbReference type="ARBA" id="ARBA00022982"/>
    </source>
</evidence>
<evidence type="ECO:0000256" key="9">
    <source>
        <dbReference type="SAM" id="Phobius"/>
    </source>
</evidence>
<gene>
    <name evidence="12" type="ORF">BC938DRAFT_478432</name>
</gene>
<proteinExistence type="predicted"/>
<keyword evidence="5" id="KW-0249">Electron transport</keyword>
<dbReference type="InterPro" id="IPR052454">
    <property type="entry name" value="TMX_domain-containing"/>
</dbReference>
<reference evidence="12 13" key="1">
    <citation type="journal article" date="2018" name="New Phytol.">
        <title>Phylogenomics of Endogonaceae and evolution of mycorrhizas within Mucoromycota.</title>
        <authorList>
            <person name="Chang Y."/>
            <person name="Desiro A."/>
            <person name="Na H."/>
            <person name="Sandor L."/>
            <person name="Lipzen A."/>
            <person name="Clum A."/>
            <person name="Barry K."/>
            <person name="Grigoriev I.V."/>
            <person name="Martin F.M."/>
            <person name="Stajich J.E."/>
            <person name="Smith M.E."/>
            <person name="Bonito G."/>
            <person name="Spatafora J.W."/>
        </authorList>
    </citation>
    <scope>NUCLEOTIDE SEQUENCE [LARGE SCALE GENOMIC DNA]</scope>
    <source>
        <strain evidence="12 13">AD002</strain>
    </source>
</reference>
<feature type="signal peptide" evidence="10">
    <location>
        <begin position="1"/>
        <end position="24"/>
    </location>
</feature>
<keyword evidence="3 10" id="KW-0732">Signal</keyword>
<dbReference type="InterPro" id="IPR036249">
    <property type="entry name" value="Thioredoxin-like_sf"/>
</dbReference>
<dbReference type="Pfam" id="PF00085">
    <property type="entry name" value="Thioredoxin"/>
    <property type="match status" value="1"/>
</dbReference>
<protein>
    <recommendedName>
        <fullName evidence="11">Thioredoxin domain-containing protein</fullName>
    </recommendedName>
</protein>